<evidence type="ECO:0000256" key="7">
    <source>
        <dbReference type="SAM" id="Phobius"/>
    </source>
</evidence>
<feature type="transmembrane region" description="Helical" evidence="7">
    <location>
        <begin position="190"/>
        <end position="208"/>
    </location>
</feature>
<feature type="transmembrane region" description="Helical" evidence="7">
    <location>
        <begin position="358"/>
        <end position="382"/>
    </location>
</feature>
<dbReference type="InterPro" id="IPR011701">
    <property type="entry name" value="MFS"/>
</dbReference>
<keyword evidence="6 7" id="KW-0472">Membrane</keyword>
<feature type="transmembrane region" description="Helical" evidence="7">
    <location>
        <begin position="123"/>
        <end position="145"/>
    </location>
</feature>
<reference evidence="9 10" key="1">
    <citation type="submission" date="2016-10" db="EMBL/GenBank/DDBJ databases">
        <authorList>
            <person name="de Groot N.N."/>
        </authorList>
    </citation>
    <scope>NUCLEOTIDE SEQUENCE [LARGE SCALE GENOMIC DNA]</scope>
    <source>
        <strain evidence="9 10">MT12</strain>
    </source>
</reference>
<feature type="transmembrane region" description="Helical" evidence="7">
    <location>
        <begin position="98"/>
        <end position="117"/>
    </location>
</feature>
<dbReference type="InterPro" id="IPR020846">
    <property type="entry name" value="MFS_dom"/>
</dbReference>
<keyword evidence="3" id="KW-1003">Cell membrane</keyword>
<organism evidence="9 10">
    <name type="scientific">Bradyrhizobium erythrophlei</name>
    <dbReference type="NCBI Taxonomy" id="1437360"/>
    <lineage>
        <taxon>Bacteria</taxon>
        <taxon>Pseudomonadati</taxon>
        <taxon>Pseudomonadota</taxon>
        <taxon>Alphaproteobacteria</taxon>
        <taxon>Hyphomicrobiales</taxon>
        <taxon>Nitrobacteraceae</taxon>
        <taxon>Bradyrhizobium</taxon>
    </lineage>
</organism>
<dbReference type="SUPFAM" id="SSF103473">
    <property type="entry name" value="MFS general substrate transporter"/>
    <property type="match status" value="1"/>
</dbReference>
<accession>A0A1H5HRG5</accession>
<dbReference type="InterPro" id="IPR050171">
    <property type="entry name" value="MFS_Transporters"/>
</dbReference>
<evidence type="ECO:0000259" key="8">
    <source>
        <dbReference type="PROSITE" id="PS50850"/>
    </source>
</evidence>
<gene>
    <name evidence="9" type="ORF">SAMN05444164_7603</name>
</gene>
<dbReference type="Gene3D" id="1.20.1250.20">
    <property type="entry name" value="MFS general substrate transporter like domains"/>
    <property type="match status" value="2"/>
</dbReference>
<comment type="subcellular location">
    <subcellularLocation>
        <location evidence="1">Cell membrane</location>
        <topology evidence="1">Multi-pass membrane protein</topology>
    </subcellularLocation>
</comment>
<name>A0A1H5HRG5_9BRAD</name>
<dbReference type="PROSITE" id="PS50850">
    <property type="entry name" value="MFS"/>
    <property type="match status" value="1"/>
</dbReference>
<feature type="transmembrane region" description="Helical" evidence="7">
    <location>
        <begin position="229"/>
        <end position="256"/>
    </location>
</feature>
<feature type="transmembrane region" description="Helical" evidence="7">
    <location>
        <begin position="157"/>
        <end position="178"/>
    </location>
</feature>
<keyword evidence="4 7" id="KW-0812">Transmembrane</keyword>
<evidence type="ECO:0000256" key="2">
    <source>
        <dbReference type="ARBA" id="ARBA00022448"/>
    </source>
</evidence>
<proteinExistence type="predicted"/>
<feature type="transmembrane region" description="Helical" evidence="7">
    <location>
        <begin position="63"/>
        <end position="86"/>
    </location>
</feature>
<dbReference type="GO" id="GO:0005886">
    <property type="term" value="C:plasma membrane"/>
    <property type="evidence" value="ECO:0007669"/>
    <property type="project" value="UniProtKB-SubCell"/>
</dbReference>
<protein>
    <submittedName>
        <fullName evidence="9">Predicted arabinose efflux permease, MFS family</fullName>
    </submittedName>
</protein>
<dbReference type="EMBL" id="FNTH01000001">
    <property type="protein sequence ID" value="SEE30509.1"/>
    <property type="molecule type" value="Genomic_DNA"/>
</dbReference>
<evidence type="ECO:0000256" key="6">
    <source>
        <dbReference type="ARBA" id="ARBA00023136"/>
    </source>
</evidence>
<dbReference type="OrthoDB" id="9810492at2"/>
<dbReference type="Pfam" id="PF07690">
    <property type="entry name" value="MFS_1"/>
    <property type="match status" value="1"/>
</dbReference>
<feature type="domain" description="Major facilitator superfamily (MFS) profile" evidence="8">
    <location>
        <begin position="31"/>
        <end position="414"/>
    </location>
</feature>
<evidence type="ECO:0000256" key="1">
    <source>
        <dbReference type="ARBA" id="ARBA00004651"/>
    </source>
</evidence>
<keyword evidence="5 7" id="KW-1133">Transmembrane helix</keyword>
<evidence type="ECO:0000313" key="9">
    <source>
        <dbReference type="EMBL" id="SEE30509.1"/>
    </source>
</evidence>
<dbReference type="GO" id="GO:0022857">
    <property type="term" value="F:transmembrane transporter activity"/>
    <property type="evidence" value="ECO:0007669"/>
    <property type="project" value="InterPro"/>
</dbReference>
<feature type="transmembrane region" description="Helical" evidence="7">
    <location>
        <begin position="322"/>
        <end position="346"/>
    </location>
</feature>
<evidence type="ECO:0000256" key="5">
    <source>
        <dbReference type="ARBA" id="ARBA00022989"/>
    </source>
</evidence>
<dbReference type="CDD" id="cd06174">
    <property type="entry name" value="MFS"/>
    <property type="match status" value="1"/>
</dbReference>
<sequence length="526" mass="55098">MIEEATASVRGTVAGRTQPPGVGRFVLGRRASLLVSAGVVGHTLWTSAAPALTYGLYAEEWHLSHTMTAGIFAIYPIGVVVMLVGFGSISDQIGRRATMLAGLFASLIGALLFAVAPDVWWVFAGRALMGIGVGLAASPSTAAILEFSSLGSAKHAASVTMGAQAGGFAAALLLGGALTEYAPWPTRLCFWVLALFLIVLVIGTWHLPRRKTGGAGGDWRSRMPSVPKPIRWAFAVSSTAMVAAYTFGVLVLSLGGQVEHDLIGSPNAFLNSAVLSLFPIVMAAIGIIARTLSPRTALIAGALVSCLGMVLLMLAVNFRDLVVYLLATAAAGGAYSLLFVGGLQVISMAVTERNRGGVLSALYLLGYLSMGALALVLGAIATTRGLDFAVDLGAVAIILMNAATLVLAMITPSQMLGPPVVGEFDAIGKKVEEDTDPQRQEPNLPKIDSMQFVDVARIERLEDRDETIGGNIILDYERGQPNEADIIEGERPQRIAIAGLDISGWRDRSLHASLGQKATSSPLGHS</sequence>
<evidence type="ECO:0000313" key="10">
    <source>
        <dbReference type="Proteomes" id="UP000198992"/>
    </source>
</evidence>
<dbReference type="PANTHER" id="PTHR23517:SF13">
    <property type="entry name" value="MAJOR FACILITATOR SUPERFAMILY MFS_1"/>
    <property type="match status" value="1"/>
</dbReference>
<evidence type="ECO:0000256" key="3">
    <source>
        <dbReference type="ARBA" id="ARBA00022475"/>
    </source>
</evidence>
<feature type="transmembrane region" description="Helical" evidence="7">
    <location>
        <begin position="388"/>
        <end position="410"/>
    </location>
</feature>
<keyword evidence="2" id="KW-0813">Transport</keyword>
<dbReference type="AlphaFoldDB" id="A0A1H5HRG5"/>
<dbReference type="InterPro" id="IPR036259">
    <property type="entry name" value="MFS_trans_sf"/>
</dbReference>
<evidence type="ECO:0000256" key="4">
    <source>
        <dbReference type="ARBA" id="ARBA00022692"/>
    </source>
</evidence>
<feature type="transmembrane region" description="Helical" evidence="7">
    <location>
        <begin position="296"/>
        <end position="316"/>
    </location>
</feature>
<dbReference type="Proteomes" id="UP000198992">
    <property type="component" value="Unassembled WGS sequence"/>
</dbReference>
<feature type="transmembrane region" description="Helical" evidence="7">
    <location>
        <begin position="33"/>
        <end position="57"/>
    </location>
</feature>
<dbReference type="PANTHER" id="PTHR23517">
    <property type="entry name" value="RESISTANCE PROTEIN MDTM, PUTATIVE-RELATED-RELATED"/>
    <property type="match status" value="1"/>
</dbReference>
<feature type="transmembrane region" description="Helical" evidence="7">
    <location>
        <begin position="268"/>
        <end position="289"/>
    </location>
</feature>